<dbReference type="PANTHER" id="PTHR11003">
    <property type="entry name" value="POTASSIUM CHANNEL, SUBFAMILY K"/>
    <property type="match status" value="1"/>
</dbReference>
<dbReference type="Proteomes" id="UP000724874">
    <property type="component" value="Unassembled WGS sequence"/>
</dbReference>
<keyword evidence="2" id="KW-0813">Transport</keyword>
<evidence type="ECO:0000256" key="1">
    <source>
        <dbReference type="ARBA" id="ARBA00004141"/>
    </source>
</evidence>
<dbReference type="EMBL" id="JADNYJ010000017">
    <property type="protein sequence ID" value="KAF8906788.1"/>
    <property type="molecule type" value="Genomic_DNA"/>
</dbReference>
<feature type="transmembrane region" description="Helical" evidence="9">
    <location>
        <begin position="213"/>
        <end position="230"/>
    </location>
</feature>
<dbReference type="OrthoDB" id="297496at2759"/>
<keyword evidence="4 9" id="KW-1133">Transmembrane helix</keyword>
<sequence>MLILPDFVLGLFTRNKKPRTSQDLEKNVDVNAVVPLKEVSNIVDFPGNTADSDSTRSYRLLPIFSGIVIPFSVMLSIPSLTGPWYVRTGENNVLLETRPNPPLLNAAMALSMVKLMTMLCVIFLTLHDFINIPAVTIFGVEHRFSDGFTYGQAFWFTVCSTVASTATNITLATDYYQTKDFSRAATLTGHYYYNPIKLPVTGILYTRIHAQDGFIDALYLSVVTIEPLVWFGDLHPNSTGSRIFMCFYAAGGILNLALAVALSRDALLEAAAMDFRARLKAAKARQREKHILSRWRAAIRWRLRAKGCAVWVDDLDQGRQQRIGPRKPHHHGILASLLWRRVSNEVWREWEDPAWRFVYGKGHKRLNLEGTQPSGRRYLENCGEQTNVGTPSTSTGWGGGTSPNPWFAKIRSSDAESPPSLTHMRLGGMVTLLGKFAIAVTHEFQPQLLGQDSPRLEDDGEATIVGHEAPAPRMRTGFGIPFTRTMTMTTTQDEEAPLTESLKVEEKNALRLRLGIAVILFILFWMVGAAIFMQTEKWGFGSAVYFCFIAFSSDFAPSTPAGRSIFVVWALAGVGAMTILVSIVADAYSNQYKTIIKTELLEVSPGALGESRRNRQYLSPVPGGKTTPSSSSPLLSVSSPIRIGRSRAPPVRAASMPELQLPSSMLADSPPLRKRSNEKLEGLPHRVLEYAEVLRCLLAPALSALADAEQSFAEKSECLSHDLAHRDKRDDLLSEIEKSLQNITNAAQDALVQGDNWNS</sequence>
<evidence type="ECO:0000256" key="3">
    <source>
        <dbReference type="ARBA" id="ARBA00022692"/>
    </source>
</evidence>
<feature type="domain" description="Potassium channel" evidence="10">
    <location>
        <begin position="521"/>
        <end position="588"/>
    </location>
</feature>
<comment type="caution">
    <text evidence="11">The sequence shown here is derived from an EMBL/GenBank/DDBJ whole genome shotgun (WGS) entry which is preliminary data.</text>
</comment>
<dbReference type="GO" id="GO:0005886">
    <property type="term" value="C:plasma membrane"/>
    <property type="evidence" value="ECO:0007669"/>
    <property type="project" value="TreeGrafter"/>
</dbReference>
<dbReference type="SUPFAM" id="SSF81324">
    <property type="entry name" value="Voltage-gated potassium channels"/>
    <property type="match status" value="2"/>
</dbReference>
<evidence type="ECO:0000256" key="8">
    <source>
        <dbReference type="SAM" id="MobiDB-lite"/>
    </source>
</evidence>
<evidence type="ECO:0000313" key="12">
    <source>
        <dbReference type="Proteomes" id="UP000724874"/>
    </source>
</evidence>
<keyword evidence="12" id="KW-1185">Reference proteome</keyword>
<feature type="transmembrane region" description="Helical" evidence="9">
    <location>
        <begin position="512"/>
        <end position="532"/>
    </location>
</feature>
<evidence type="ECO:0000256" key="9">
    <source>
        <dbReference type="SAM" id="Phobius"/>
    </source>
</evidence>
<evidence type="ECO:0000256" key="7">
    <source>
        <dbReference type="ARBA" id="ARBA00023303"/>
    </source>
</evidence>
<dbReference type="PANTHER" id="PTHR11003:SF342">
    <property type="entry name" value="OUTWARD-RECTIFIER POTASSIUM CHANNEL TOK1"/>
    <property type="match status" value="1"/>
</dbReference>
<keyword evidence="7" id="KW-0407">Ion channel</keyword>
<feature type="transmembrane region" description="Helical" evidence="9">
    <location>
        <begin position="564"/>
        <end position="585"/>
    </location>
</feature>
<organism evidence="11 12">
    <name type="scientific">Gymnopilus junonius</name>
    <name type="common">Spectacular rustgill mushroom</name>
    <name type="synonym">Gymnopilus spectabilis subsp. junonius</name>
    <dbReference type="NCBI Taxonomy" id="109634"/>
    <lineage>
        <taxon>Eukaryota</taxon>
        <taxon>Fungi</taxon>
        <taxon>Dikarya</taxon>
        <taxon>Basidiomycota</taxon>
        <taxon>Agaricomycotina</taxon>
        <taxon>Agaricomycetes</taxon>
        <taxon>Agaricomycetidae</taxon>
        <taxon>Agaricales</taxon>
        <taxon>Agaricineae</taxon>
        <taxon>Hymenogastraceae</taxon>
        <taxon>Gymnopilus</taxon>
    </lineage>
</organism>
<keyword evidence="5" id="KW-0406">Ion transport</keyword>
<gene>
    <name evidence="11" type="ORF">CPB84DRAFT_1959857</name>
</gene>
<dbReference type="GO" id="GO:0022841">
    <property type="term" value="F:potassium ion leak channel activity"/>
    <property type="evidence" value="ECO:0007669"/>
    <property type="project" value="TreeGrafter"/>
</dbReference>
<dbReference type="InterPro" id="IPR003280">
    <property type="entry name" value="2pore_dom_K_chnl"/>
</dbReference>
<keyword evidence="3 9" id="KW-0812">Transmembrane</keyword>
<dbReference type="Gene3D" id="1.10.287.70">
    <property type="match status" value="2"/>
</dbReference>
<feature type="transmembrane region" description="Helical" evidence="9">
    <location>
        <begin position="242"/>
        <end position="263"/>
    </location>
</feature>
<accession>A0A9P5NWD5</accession>
<keyword evidence="6 9" id="KW-0472">Membrane</keyword>
<dbReference type="GO" id="GO:0030322">
    <property type="term" value="P:stabilization of membrane potential"/>
    <property type="evidence" value="ECO:0007669"/>
    <property type="project" value="TreeGrafter"/>
</dbReference>
<protein>
    <recommendedName>
        <fullName evidence="10">Potassium channel domain-containing protein</fullName>
    </recommendedName>
</protein>
<dbReference type="AlphaFoldDB" id="A0A9P5NWD5"/>
<evidence type="ECO:0000256" key="4">
    <source>
        <dbReference type="ARBA" id="ARBA00022989"/>
    </source>
</evidence>
<dbReference type="Pfam" id="PF07885">
    <property type="entry name" value="Ion_trans_2"/>
    <property type="match status" value="2"/>
</dbReference>
<feature type="domain" description="Potassium channel" evidence="10">
    <location>
        <begin position="209"/>
        <end position="267"/>
    </location>
</feature>
<evidence type="ECO:0000256" key="6">
    <source>
        <dbReference type="ARBA" id="ARBA00023136"/>
    </source>
</evidence>
<comment type="subcellular location">
    <subcellularLocation>
        <location evidence="1">Membrane</location>
        <topology evidence="1">Multi-pass membrane protein</topology>
    </subcellularLocation>
</comment>
<evidence type="ECO:0000313" key="11">
    <source>
        <dbReference type="EMBL" id="KAF8906788.1"/>
    </source>
</evidence>
<feature type="transmembrane region" description="Helical" evidence="9">
    <location>
        <begin position="60"/>
        <end position="86"/>
    </location>
</feature>
<reference evidence="11" key="1">
    <citation type="submission" date="2020-11" db="EMBL/GenBank/DDBJ databases">
        <authorList>
            <consortium name="DOE Joint Genome Institute"/>
            <person name="Ahrendt S."/>
            <person name="Riley R."/>
            <person name="Andreopoulos W."/>
            <person name="LaButti K."/>
            <person name="Pangilinan J."/>
            <person name="Ruiz-duenas F.J."/>
            <person name="Barrasa J.M."/>
            <person name="Sanchez-Garcia M."/>
            <person name="Camarero S."/>
            <person name="Miyauchi S."/>
            <person name="Serrano A."/>
            <person name="Linde D."/>
            <person name="Babiker R."/>
            <person name="Drula E."/>
            <person name="Ayuso-Fernandez I."/>
            <person name="Pacheco R."/>
            <person name="Padilla G."/>
            <person name="Ferreira P."/>
            <person name="Barriuso J."/>
            <person name="Kellner H."/>
            <person name="Castanera R."/>
            <person name="Alfaro M."/>
            <person name="Ramirez L."/>
            <person name="Pisabarro A.G."/>
            <person name="Kuo A."/>
            <person name="Tritt A."/>
            <person name="Lipzen A."/>
            <person name="He G."/>
            <person name="Yan M."/>
            <person name="Ng V."/>
            <person name="Cullen D."/>
            <person name="Martin F."/>
            <person name="Rosso M.-N."/>
            <person name="Henrissat B."/>
            <person name="Hibbett D."/>
            <person name="Martinez A.T."/>
            <person name="Grigoriev I.V."/>
        </authorList>
    </citation>
    <scope>NUCLEOTIDE SEQUENCE</scope>
    <source>
        <strain evidence="11">AH 44721</strain>
    </source>
</reference>
<evidence type="ECO:0000256" key="5">
    <source>
        <dbReference type="ARBA" id="ARBA00023065"/>
    </source>
</evidence>
<feature type="compositionally biased region" description="Low complexity" evidence="8">
    <location>
        <begin position="619"/>
        <end position="636"/>
    </location>
</feature>
<dbReference type="InterPro" id="IPR013099">
    <property type="entry name" value="K_chnl_dom"/>
</dbReference>
<evidence type="ECO:0000256" key="2">
    <source>
        <dbReference type="ARBA" id="ARBA00022448"/>
    </source>
</evidence>
<name>A0A9P5NWD5_GYMJU</name>
<proteinExistence type="predicted"/>
<dbReference type="GO" id="GO:0015271">
    <property type="term" value="F:outward rectifier potassium channel activity"/>
    <property type="evidence" value="ECO:0007669"/>
    <property type="project" value="TreeGrafter"/>
</dbReference>
<feature type="region of interest" description="Disordered" evidence="8">
    <location>
        <begin position="615"/>
        <end position="636"/>
    </location>
</feature>
<evidence type="ECO:0000259" key="10">
    <source>
        <dbReference type="Pfam" id="PF07885"/>
    </source>
</evidence>